<sequence length="547" mass="61474">MDHDEADEGYEIAGSGRSESEPVHQHKTRRPHRKSRYGCTKCKVRRIKCDEGTPRCSRCEKMNLTCQYRKKKDTDYWTEPPDFSWLEQTLPPAEFELLKHYLEHTSKHSTVGEHDKYTLQIGIPNLACQCKPLMRSVLALAATCKCSDIISQTSTPPEASDRSQVIELLSLAQRYHSESLHEIQATLQEAKNYDHVLANAAMMGMYGSASHAARIWLAKTAPFGEDPQLFDLTMPGNPQWMSLFRAVRVAYAGLLRNSPQPSPASTPPALTIQYEYKAPSRAPPDLEPRTFTITSHPLGPILAATVGSALARLDEKAAEIYALTQPTTTTPDQTTTALQACFSALSILRTIITTSLLPAPPSSPTASTPNPSTPSPTPNHHHQYPHQHPHHFQHAFPLDLQHVDDAAAERLAEISPWLRKYTASITSTIPSHLPRRTIMSFVHKVPTAYLGLIEEMIGLMQMQEVGVGMGEVPSVAHQLAVEIFAHWLVLVMLLDNVWWIGGIGAWELERFVGVRRCEGWEGCLWNRDRDWWPESMLEIGRQFDKYR</sequence>
<accession>A0ACB7PFS3</accession>
<reference evidence="1 2" key="1">
    <citation type="journal article" date="2021" name="Nat. Commun.">
        <title>Genetic determinants of endophytism in the Arabidopsis root mycobiome.</title>
        <authorList>
            <person name="Mesny F."/>
            <person name="Miyauchi S."/>
            <person name="Thiergart T."/>
            <person name="Pickel B."/>
            <person name="Atanasova L."/>
            <person name="Karlsson M."/>
            <person name="Huettel B."/>
            <person name="Barry K.W."/>
            <person name="Haridas S."/>
            <person name="Chen C."/>
            <person name="Bauer D."/>
            <person name="Andreopoulos W."/>
            <person name="Pangilinan J."/>
            <person name="LaButti K."/>
            <person name="Riley R."/>
            <person name="Lipzen A."/>
            <person name="Clum A."/>
            <person name="Drula E."/>
            <person name="Henrissat B."/>
            <person name="Kohler A."/>
            <person name="Grigoriev I.V."/>
            <person name="Martin F.M."/>
            <person name="Hacquard S."/>
        </authorList>
    </citation>
    <scope>NUCLEOTIDE SEQUENCE [LARGE SCALE GENOMIC DNA]</scope>
    <source>
        <strain evidence="1 2">MPI-SDFR-AT-0079</strain>
    </source>
</reference>
<proteinExistence type="predicted"/>
<protein>
    <submittedName>
        <fullName evidence="1">Uncharacterized protein</fullName>
    </submittedName>
</protein>
<comment type="caution">
    <text evidence="1">The sequence shown here is derived from an EMBL/GenBank/DDBJ whole genome shotgun (WGS) entry which is preliminary data.</text>
</comment>
<gene>
    <name evidence="1" type="ORF">F5144DRAFT_487021</name>
</gene>
<dbReference type="Proteomes" id="UP000724584">
    <property type="component" value="Unassembled WGS sequence"/>
</dbReference>
<evidence type="ECO:0000313" key="1">
    <source>
        <dbReference type="EMBL" id="KAH6635886.1"/>
    </source>
</evidence>
<organism evidence="1 2">
    <name type="scientific">Chaetomium tenue</name>
    <dbReference type="NCBI Taxonomy" id="1854479"/>
    <lineage>
        <taxon>Eukaryota</taxon>
        <taxon>Fungi</taxon>
        <taxon>Dikarya</taxon>
        <taxon>Ascomycota</taxon>
        <taxon>Pezizomycotina</taxon>
        <taxon>Sordariomycetes</taxon>
        <taxon>Sordariomycetidae</taxon>
        <taxon>Sordariales</taxon>
        <taxon>Chaetomiaceae</taxon>
        <taxon>Chaetomium</taxon>
    </lineage>
</organism>
<keyword evidence="2" id="KW-1185">Reference proteome</keyword>
<name>A0ACB7PFS3_9PEZI</name>
<evidence type="ECO:0000313" key="2">
    <source>
        <dbReference type="Proteomes" id="UP000724584"/>
    </source>
</evidence>
<dbReference type="EMBL" id="JAGIZQ010000003">
    <property type="protein sequence ID" value="KAH6635886.1"/>
    <property type="molecule type" value="Genomic_DNA"/>
</dbReference>